<reference evidence="2" key="1">
    <citation type="journal article" date="2021" name="bioRxiv">
        <title>Whole Genome Assembly and Annotation of Northern Wild Rice, Zizania palustris L., Supports a Whole Genome Duplication in the Zizania Genus.</title>
        <authorList>
            <person name="Haas M."/>
            <person name="Kono T."/>
            <person name="Macchietto M."/>
            <person name="Millas R."/>
            <person name="McGilp L."/>
            <person name="Shao M."/>
            <person name="Duquette J."/>
            <person name="Hirsch C.N."/>
            <person name="Kimball J."/>
        </authorList>
    </citation>
    <scope>NUCLEOTIDE SEQUENCE</scope>
    <source>
        <tissue evidence="2">Fresh leaf tissue</tissue>
    </source>
</reference>
<organism evidence="2 3">
    <name type="scientific">Zizania palustris</name>
    <name type="common">Northern wild rice</name>
    <dbReference type="NCBI Taxonomy" id="103762"/>
    <lineage>
        <taxon>Eukaryota</taxon>
        <taxon>Viridiplantae</taxon>
        <taxon>Streptophyta</taxon>
        <taxon>Embryophyta</taxon>
        <taxon>Tracheophyta</taxon>
        <taxon>Spermatophyta</taxon>
        <taxon>Magnoliopsida</taxon>
        <taxon>Liliopsida</taxon>
        <taxon>Poales</taxon>
        <taxon>Poaceae</taxon>
        <taxon>BOP clade</taxon>
        <taxon>Oryzoideae</taxon>
        <taxon>Oryzeae</taxon>
        <taxon>Zizaniinae</taxon>
        <taxon>Zizania</taxon>
    </lineage>
</organism>
<comment type="caution">
    <text evidence="2">The sequence shown here is derived from an EMBL/GenBank/DDBJ whole genome shotgun (WGS) entry which is preliminary data.</text>
</comment>
<dbReference type="EMBL" id="JAAALK010000289">
    <property type="protein sequence ID" value="KAG8050619.1"/>
    <property type="molecule type" value="Genomic_DNA"/>
</dbReference>
<feature type="region of interest" description="Disordered" evidence="1">
    <location>
        <begin position="279"/>
        <end position="400"/>
    </location>
</feature>
<feature type="compositionally biased region" description="Low complexity" evidence="1">
    <location>
        <begin position="369"/>
        <end position="380"/>
    </location>
</feature>
<evidence type="ECO:0000256" key="1">
    <source>
        <dbReference type="SAM" id="MobiDB-lite"/>
    </source>
</evidence>
<sequence length="400" mass="43259">MDIDLAVQVSRRPDPGEDFAFATSENDAAFLVLAHLPGYGKEEVEVRVREGGTEVGVIVGARKDGFAVEAAVGRRLRVAHWEVVEGFSRVFDVPPGVEVGMITVGFEEDDELLVVIMPKVRPVPAYGGGDGGGDEGHLDIIESTDKDWVSSDVESCEIESEPERQDDIDVEEEVELDDGESSSLELEYEDWIDLESSESEPPGDVPVETPVALQEPEPEPPRDVTVEAEVAVETPVEVEEEPFVECDVAVETPVVVEEPPPPPPPELVDIECDVVFESAYRELPVETPIEVTGPPHAEPEPPDDVPDPIDIPCDVDYNEPPDMPATPAAVNEPEEPKPQAVDPAPPAQGSPPVEPHDEEPTVQETSQVQPQAEEQPVAEQDPPPPPPPANEPHAGKPKPE</sequence>
<dbReference type="Proteomes" id="UP000729402">
    <property type="component" value="Unassembled WGS sequence"/>
</dbReference>
<dbReference type="AlphaFoldDB" id="A0A8J5S4I9"/>
<name>A0A8J5S4I9_ZIZPA</name>
<reference evidence="2" key="2">
    <citation type="submission" date="2021-02" db="EMBL/GenBank/DDBJ databases">
        <authorList>
            <person name="Kimball J.A."/>
            <person name="Haas M.W."/>
            <person name="Macchietto M."/>
            <person name="Kono T."/>
            <person name="Duquette J."/>
            <person name="Shao M."/>
        </authorList>
    </citation>
    <scope>NUCLEOTIDE SEQUENCE</scope>
    <source>
        <tissue evidence="2">Fresh leaf tissue</tissue>
    </source>
</reference>
<evidence type="ECO:0000313" key="3">
    <source>
        <dbReference type="Proteomes" id="UP000729402"/>
    </source>
</evidence>
<feature type="compositionally biased region" description="Pro residues" evidence="1">
    <location>
        <begin position="381"/>
        <end position="390"/>
    </location>
</feature>
<keyword evidence="3" id="KW-1185">Reference proteome</keyword>
<protein>
    <recommendedName>
        <fullName evidence="4">SHSP domain-containing protein</fullName>
    </recommendedName>
</protein>
<feature type="region of interest" description="Disordered" evidence="1">
    <location>
        <begin position="145"/>
        <end position="225"/>
    </location>
</feature>
<proteinExistence type="predicted"/>
<dbReference type="OrthoDB" id="1920188at2759"/>
<dbReference type="CDD" id="cd06464">
    <property type="entry name" value="ACD_sHsps-like"/>
    <property type="match status" value="1"/>
</dbReference>
<feature type="compositionally biased region" description="Pro residues" evidence="1">
    <location>
        <begin position="343"/>
        <end position="353"/>
    </location>
</feature>
<feature type="compositionally biased region" description="Acidic residues" evidence="1">
    <location>
        <begin position="168"/>
        <end position="198"/>
    </location>
</feature>
<evidence type="ECO:0000313" key="2">
    <source>
        <dbReference type="EMBL" id="KAG8050619.1"/>
    </source>
</evidence>
<gene>
    <name evidence="2" type="ORF">GUJ93_ZPchr0009g1473</name>
</gene>
<accession>A0A8J5S4I9</accession>
<evidence type="ECO:0008006" key="4">
    <source>
        <dbReference type="Google" id="ProtNLM"/>
    </source>
</evidence>